<dbReference type="EMBL" id="BARW01031748">
    <property type="protein sequence ID" value="GAJ05793.1"/>
    <property type="molecule type" value="Genomic_DNA"/>
</dbReference>
<feature type="non-terminal residue" evidence="2">
    <location>
        <position position="193"/>
    </location>
</feature>
<feature type="compositionally biased region" description="Basic and acidic residues" evidence="1">
    <location>
        <begin position="44"/>
        <end position="54"/>
    </location>
</feature>
<protein>
    <submittedName>
        <fullName evidence="2">Uncharacterized protein</fullName>
    </submittedName>
</protein>
<accession>X1TKC3</accession>
<name>X1TKC3_9ZZZZ</name>
<gene>
    <name evidence="2" type="ORF">S12H4_50422</name>
</gene>
<evidence type="ECO:0000313" key="2">
    <source>
        <dbReference type="EMBL" id="GAJ05793.1"/>
    </source>
</evidence>
<comment type="caution">
    <text evidence="2">The sequence shown here is derived from an EMBL/GenBank/DDBJ whole genome shotgun (WGS) entry which is preliminary data.</text>
</comment>
<reference evidence="2" key="1">
    <citation type="journal article" date="2014" name="Front. Microbiol.">
        <title>High frequency of phylogenetically diverse reductive dehalogenase-homologous genes in deep subseafloor sedimentary metagenomes.</title>
        <authorList>
            <person name="Kawai M."/>
            <person name="Futagami T."/>
            <person name="Toyoda A."/>
            <person name="Takaki Y."/>
            <person name="Nishi S."/>
            <person name="Hori S."/>
            <person name="Arai W."/>
            <person name="Tsubouchi T."/>
            <person name="Morono Y."/>
            <person name="Uchiyama I."/>
            <person name="Ito T."/>
            <person name="Fujiyama A."/>
            <person name="Inagaki F."/>
            <person name="Takami H."/>
        </authorList>
    </citation>
    <scope>NUCLEOTIDE SEQUENCE</scope>
    <source>
        <strain evidence="2">Expedition CK06-06</strain>
    </source>
</reference>
<dbReference type="AlphaFoldDB" id="X1TKC3"/>
<proteinExistence type="predicted"/>
<feature type="compositionally biased region" description="Basic and acidic residues" evidence="1">
    <location>
        <begin position="60"/>
        <end position="115"/>
    </location>
</feature>
<evidence type="ECO:0000256" key="1">
    <source>
        <dbReference type="SAM" id="MobiDB-lite"/>
    </source>
</evidence>
<organism evidence="2">
    <name type="scientific">marine sediment metagenome</name>
    <dbReference type="NCBI Taxonomy" id="412755"/>
    <lineage>
        <taxon>unclassified sequences</taxon>
        <taxon>metagenomes</taxon>
        <taxon>ecological metagenomes</taxon>
    </lineage>
</organism>
<feature type="region of interest" description="Disordered" evidence="1">
    <location>
        <begin position="44"/>
        <end position="117"/>
    </location>
</feature>
<sequence>MKTHWVVTLELIATLEEVRRVAAGEILYLGQRGKYELEIPDLSEQKDESRKVYTQEELEKEEREEAEARGITVEELRESKEIEEAATERTERENSKKDFEESKEREDKLQEEVAKGKHKVKSYQESKSIFQKKKEGEAQVIEEVLKKASAVGLKNWGQIINFTIKEGVLQTSLSETSFKKVLTTNKDIYNRLM</sequence>